<accession>A0A0G1UU30</accession>
<organism evidence="1 2">
    <name type="scientific">Candidatus Beckwithbacteria bacterium GW2011_GWB1_47_15</name>
    <dbReference type="NCBI Taxonomy" id="1618371"/>
    <lineage>
        <taxon>Bacteria</taxon>
        <taxon>Candidatus Beckwithiibacteriota</taxon>
    </lineage>
</organism>
<reference evidence="1 2" key="1">
    <citation type="journal article" date="2015" name="Nature">
        <title>rRNA introns, odd ribosomes, and small enigmatic genomes across a large radiation of phyla.</title>
        <authorList>
            <person name="Brown C.T."/>
            <person name="Hug L.A."/>
            <person name="Thomas B.C."/>
            <person name="Sharon I."/>
            <person name="Castelle C.J."/>
            <person name="Singh A."/>
            <person name="Wilkins M.J."/>
            <person name="Williams K.H."/>
            <person name="Banfield J.F."/>
        </authorList>
    </citation>
    <scope>NUCLEOTIDE SEQUENCE [LARGE SCALE GENOMIC DNA]</scope>
</reference>
<evidence type="ECO:0000313" key="1">
    <source>
        <dbReference type="EMBL" id="KKU61215.1"/>
    </source>
</evidence>
<dbReference type="AlphaFoldDB" id="A0A0G1UU30"/>
<gene>
    <name evidence="1" type="ORF">UX85_C0004G0137</name>
</gene>
<comment type="caution">
    <text evidence="1">The sequence shown here is derived from an EMBL/GenBank/DDBJ whole genome shotgun (WGS) entry which is preliminary data.</text>
</comment>
<evidence type="ECO:0000313" key="2">
    <source>
        <dbReference type="Proteomes" id="UP000033860"/>
    </source>
</evidence>
<dbReference type="EMBL" id="LCNT01000004">
    <property type="protein sequence ID" value="KKU61215.1"/>
    <property type="molecule type" value="Genomic_DNA"/>
</dbReference>
<sequence>MAELEAAVPASEGVVMNRAFISFLDIEGFDDVPDDQLEEKLREWETMNILRHLHRDLMAVGETQSEAAGLIGGVTQQRFVNISRFITTVLNRLVVEKPELGDDLPAYPSEGFFEASVLDILRTVTLNPGHSLNFWVHEDQNSVLDWDDWEQRHNKEERVRNEFERETGVSYEKVEHDEYFERLFEFAAGKLDKKSPAWWQKTTRTEEKVIMEYLHSRAKLTAEMWETEVVIRTRLETETEISYPEDKMRALKIKAQELKDLSLKVCHAESLEDVLSLGNLNDLLTTLNPNFDEIARTTYSFFDS</sequence>
<dbReference type="Proteomes" id="UP000033860">
    <property type="component" value="Unassembled WGS sequence"/>
</dbReference>
<name>A0A0G1UU30_9BACT</name>
<protein>
    <submittedName>
        <fullName evidence="1">Uncharacterized protein</fullName>
    </submittedName>
</protein>
<proteinExistence type="predicted"/>